<feature type="transmembrane region" description="Helical" evidence="1">
    <location>
        <begin position="20"/>
        <end position="41"/>
    </location>
</feature>
<protein>
    <submittedName>
        <fullName evidence="2">Cellulose biosynthesis protein BcsG</fullName>
        <ecNumber evidence="2">2.7.8.-</ecNumber>
    </submittedName>
</protein>
<name>A0ABU1BC46_PSEHA</name>
<dbReference type="EMBL" id="JAVIFY010000003">
    <property type="protein sequence ID" value="MDQ9091182.1"/>
    <property type="molecule type" value="Genomic_DNA"/>
</dbReference>
<reference evidence="2 3" key="1">
    <citation type="submission" date="2023-08" db="EMBL/GenBank/DDBJ databases">
        <title>Pseudoalteromonas haloplanktis LL1 genome.</title>
        <authorList>
            <person name="Wu S."/>
        </authorList>
    </citation>
    <scope>NUCLEOTIDE SEQUENCE [LARGE SCALE GENOMIC DNA]</scope>
    <source>
        <strain evidence="2 3">LL1</strain>
    </source>
</reference>
<evidence type="ECO:0000313" key="2">
    <source>
        <dbReference type="EMBL" id="MDQ9091182.1"/>
    </source>
</evidence>
<dbReference type="RefSeq" id="WP_244390329.1">
    <property type="nucleotide sequence ID" value="NZ_JAVIFY010000003.1"/>
</dbReference>
<evidence type="ECO:0000313" key="3">
    <source>
        <dbReference type="Proteomes" id="UP001226574"/>
    </source>
</evidence>
<keyword evidence="1" id="KW-0812">Transmembrane</keyword>
<dbReference type="NCBIfam" id="TIGR03368">
    <property type="entry name" value="cellulose_yhjU"/>
    <property type="match status" value="1"/>
</dbReference>
<sequence>MKLTGLGVWNLYFLLKFVLFIRGDISFHFLENLALFSFLALSFSKPLVQRSKHVIAVVAAVVLLYYDSWLPPISRLTKQAANVQDFSIGYFLEISSRVVNVDLLLGIFVAAIFYWYTAKWLRYTSFSLLGFGYVYWLSTSVQLPLESAPVVRNSRESAVTNTQVDVVNTQQTPDQQLQRFYQQQSLLTSNFPAAITGESFDVLILNVCSIANADLEAIGVDVNELFADFDILFSDFNSATSYSGPAAIRLLRASCGQTSQQQLFKPAAQQCHLFSNLEKLGYNTQVAMNHDGHFDDFKGLISTYGGIKVPTLDFTNYSPAQYGFDDKPIYSDQDVLINWLKSQPQSNTPRALYYNTISLHDGNQVAGQRRMSSIESYPRRQQQLFSDIGQFIAQLEKQGRNTLLMVVPEHGAALTGDKVQFSGLREIPSPRIVSVPTAVKFIGANVKHSGLIEVSDPTSYFALSELVSRALRNDVFSGAGSIRALLENLPVAPKVAENQDTIMMYINKRPYIQLDGGEWTAYPQN</sequence>
<feature type="transmembrane region" description="Helical" evidence="1">
    <location>
        <begin position="123"/>
        <end position="145"/>
    </location>
</feature>
<feature type="transmembrane region" description="Helical" evidence="1">
    <location>
        <begin position="53"/>
        <end position="74"/>
    </location>
</feature>
<dbReference type="GO" id="GO:0016740">
    <property type="term" value="F:transferase activity"/>
    <property type="evidence" value="ECO:0007669"/>
    <property type="project" value="UniProtKB-KW"/>
</dbReference>
<dbReference type="EC" id="2.7.8.-" evidence="2"/>
<keyword evidence="3" id="KW-1185">Reference proteome</keyword>
<evidence type="ECO:0000256" key="1">
    <source>
        <dbReference type="SAM" id="Phobius"/>
    </source>
</evidence>
<organism evidence="2 3">
    <name type="scientific">Pseudoalteromonas haloplanktis</name>
    <name type="common">Alteromonas haloplanktis</name>
    <dbReference type="NCBI Taxonomy" id="228"/>
    <lineage>
        <taxon>Bacteria</taxon>
        <taxon>Pseudomonadati</taxon>
        <taxon>Pseudomonadota</taxon>
        <taxon>Gammaproteobacteria</taxon>
        <taxon>Alteromonadales</taxon>
        <taxon>Pseudoalteromonadaceae</taxon>
        <taxon>Pseudoalteromonas</taxon>
    </lineage>
</organism>
<dbReference type="InterPro" id="IPR017744">
    <property type="entry name" value="BcsG"/>
</dbReference>
<dbReference type="InterPro" id="IPR017850">
    <property type="entry name" value="Alkaline_phosphatase_core_sf"/>
</dbReference>
<keyword evidence="1" id="KW-0472">Membrane</keyword>
<comment type="caution">
    <text evidence="2">The sequence shown here is derived from an EMBL/GenBank/DDBJ whole genome shotgun (WGS) entry which is preliminary data.</text>
</comment>
<gene>
    <name evidence="2" type="primary">bcsG</name>
    <name evidence="2" type="ORF">RC083_06200</name>
</gene>
<keyword evidence="1" id="KW-1133">Transmembrane helix</keyword>
<dbReference type="SUPFAM" id="SSF53649">
    <property type="entry name" value="Alkaline phosphatase-like"/>
    <property type="match status" value="1"/>
</dbReference>
<keyword evidence="2" id="KW-0808">Transferase</keyword>
<accession>A0ABU1BC46</accession>
<feature type="transmembrane region" description="Helical" evidence="1">
    <location>
        <begin position="94"/>
        <end position="116"/>
    </location>
</feature>
<proteinExistence type="predicted"/>
<dbReference type="Gene3D" id="3.40.720.10">
    <property type="entry name" value="Alkaline Phosphatase, subunit A"/>
    <property type="match status" value="1"/>
</dbReference>
<dbReference type="Pfam" id="PF11658">
    <property type="entry name" value="CBP_BcsG"/>
    <property type="match status" value="1"/>
</dbReference>
<dbReference type="Proteomes" id="UP001226574">
    <property type="component" value="Unassembled WGS sequence"/>
</dbReference>